<name>A0ABU1V3Y7_9GAMM</name>
<dbReference type="Proteomes" id="UP001253595">
    <property type="component" value="Unassembled WGS sequence"/>
</dbReference>
<evidence type="ECO:0000313" key="3">
    <source>
        <dbReference type="Proteomes" id="UP001253595"/>
    </source>
</evidence>
<feature type="transmembrane region" description="Helical" evidence="1">
    <location>
        <begin position="80"/>
        <end position="100"/>
    </location>
</feature>
<comment type="caution">
    <text evidence="2">The sequence shown here is derived from an EMBL/GenBank/DDBJ whole genome shotgun (WGS) entry which is preliminary data.</text>
</comment>
<evidence type="ECO:0000256" key="1">
    <source>
        <dbReference type="SAM" id="Phobius"/>
    </source>
</evidence>
<keyword evidence="1" id="KW-1133">Transmembrane helix</keyword>
<evidence type="ECO:0008006" key="4">
    <source>
        <dbReference type="Google" id="ProtNLM"/>
    </source>
</evidence>
<dbReference type="EMBL" id="JAVDVX010000011">
    <property type="protein sequence ID" value="MDR7092134.1"/>
    <property type="molecule type" value="Genomic_DNA"/>
</dbReference>
<keyword evidence="1" id="KW-0812">Transmembrane</keyword>
<accession>A0ABU1V3Y7</accession>
<protein>
    <recommendedName>
        <fullName evidence="4">Cobalt transporter</fullName>
    </recommendedName>
</protein>
<keyword evidence="3" id="KW-1185">Reference proteome</keyword>
<sequence length="126" mass="13991">MRISSRYKTFALLALLFWLMISWSGVHGHFCFDGQEPPISLHVDVVDGHEVHSADESHQDIDVDLSQSVITKVLKFDTPLALLLVATFLLQVLPRSAIFFPASQTAHPRRIVGLRPPSRAPPVTPA</sequence>
<keyword evidence="1" id="KW-0472">Membrane</keyword>
<organism evidence="2 3">
    <name type="scientific">Cellvibrio fibrivorans</name>
    <dbReference type="NCBI Taxonomy" id="126350"/>
    <lineage>
        <taxon>Bacteria</taxon>
        <taxon>Pseudomonadati</taxon>
        <taxon>Pseudomonadota</taxon>
        <taxon>Gammaproteobacteria</taxon>
        <taxon>Cellvibrionales</taxon>
        <taxon>Cellvibrionaceae</taxon>
        <taxon>Cellvibrio</taxon>
    </lineage>
</organism>
<reference evidence="2 3" key="1">
    <citation type="submission" date="2023-07" db="EMBL/GenBank/DDBJ databases">
        <title>Sorghum-associated microbial communities from plants grown in Nebraska, USA.</title>
        <authorList>
            <person name="Schachtman D."/>
        </authorList>
    </citation>
    <scope>NUCLEOTIDE SEQUENCE [LARGE SCALE GENOMIC DNA]</scope>
    <source>
        <strain evidence="2 3">BE190</strain>
    </source>
</reference>
<evidence type="ECO:0000313" key="2">
    <source>
        <dbReference type="EMBL" id="MDR7092134.1"/>
    </source>
</evidence>
<gene>
    <name evidence="2" type="ORF">J2X05_004175</name>
</gene>
<proteinExistence type="predicted"/>